<dbReference type="Pfam" id="PF12836">
    <property type="entry name" value="HHH_3"/>
    <property type="match status" value="1"/>
</dbReference>
<proteinExistence type="predicted"/>
<dbReference type="InterPro" id="IPR010994">
    <property type="entry name" value="RuvA_2-like"/>
</dbReference>
<evidence type="ECO:0000259" key="2">
    <source>
        <dbReference type="SMART" id="SM00278"/>
    </source>
</evidence>
<keyword evidence="1" id="KW-0812">Transmembrane</keyword>
<reference evidence="3 4" key="1">
    <citation type="submission" date="2020-04" db="EMBL/GenBank/DDBJ databases">
        <title>Genomic insights into acetone-butanol-ethanol (ABE) fermentation by sequencing solventogenic clostridia strains.</title>
        <authorList>
            <person name="Brown S."/>
        </authorList>
    </citation>
    <scope>NUCLEOTIDE SEQUENCE [LARGE SCALE GENOMIC DNA]</scope>
    <source>
        <strain evidence="3 4">DJ011</strain>
    </source>
</reference>
<feature type="domain" description="Helix-hairpin-helix DNA-binding motif class 1" evidence="2">
    <location>
        <begin position="144"/>
        <end position="163"/>
    </location>
</feature>
<dbReference type="InterPro" id="IPR019554">
    <property type="entry name" value="Soluble_ligand-bd"/>
</dbReference>
<evidence type="ECO:0000313" key="3">
    <source>
        <dbReference type="EMBL" id="MBC2397338.1"/>
    </source>
</evidence>
<dbReference type="GO" id="GO:0006281">
    <property type="term" value="P:DNA repair"/>
    <property type="evidence" value="ECO:0007669"/>
    <property type="project" value="InterPro"/>
</dbReference>
<keyword evidence="1" id="KW-1133">Transmembrane helix</keyword>
<evidence type="ECO:0000313" key="4">
    <source>
        <dbReference type="Proteomes" id="UP000563151"/>
    </source>
</evidence>
<dbReference type="GO" id="GO:0015627">
    <property type="term" value="C:type II protein secretion system complex"/>
    <property type="evidence" value="ECO:0007669"/>
    <property type="project" value="TreeGrafter"/>
</dbReference>
<dbReference type="GO" id="GO:0015628">
    <property type="term" value="P:protein secretion by the type II secretion system"/>
    <property type="evidence" value="ECO:0007669"/>
    <property type="project" value="TreeGrafter"/>
</dbReference>
<dbReference type="InterPro" id="IPR051675">
    <property type="entry name" value="Endo/Exo/Phosphatase_dom_1"/>
</dbReference>
<feature type="transmembrane region" description="Helical" evidence="1">
    <location>
        <begin position="7"/>
        <end position="27"/>
    </location>
</feature>
<keyword evidence="3" id="KW-0238">DNA-binding</keyword>
<protein>
    <submittedName>
        <fullName evidence="3">DNA-binding protein</fullName>
    </submittedName>
</protein>
<keyword evidence="4" id="KW-1185">Reference proteome</keyword>
<dbReference type="PANTHER" id="PTHR21180:SF32">
    <property type="entry name" value="ENDONUCLEASE_EXONUCLEASE_PHOSPHATASE FAMILY DOMAIN-CONTAINING PROTEIN 1"/>
    <property type="match status" value="1"/>
</dbReference>
<sequence>MKEKKKIIGSIVLVSMFIFFIFIGYFISKPEKNYKKEDIFVDNTVKGEEKKSITIYVNGEVKKPGVYKLKENSRIEDGIKIAGGFTENADKDRLNLAKRLKDEDYVYVDELKNNNDDIKSEKNNSKEGSINNNGKININKASKEELKTIPGVGEVTAEKIIDYREKNRGFNSIDELKKIERIGEKTFEKFKDKVDIR</sequence>
<feature type="domain" description="Helix-hairpin-helix DNA-binding motif class 1" evidence="2">
    <location>
        <begin position="174"/>
        <end position="193"/>
    </location>
</feature>
<dbReference type="AlphaFoldDB" id="A0A923EBK8"/>
<keyword evidence="1" id="KW-0472">Membrane</keyword>
<dbReference type="GO" id="GO:0003677">
    <property type="term" value="F:DNA binding"/>
    <property type="evidence" value="ECO:0007669"/>
    <property type="project" value="UniProtKB-KW"/>
</dbReference>
<dbReference type="Proteomes" id="UP000563151">
    <property type="component" value="Unassembled WGS sequence"/>
</dbReference>
<dbReference type="RefSeq" id="WP_035144374.1">
    <property type="nucleotide sequence ID" value="NZ_JAAZWO010000005.1"/>
</dbReference>
<dbReference type="SUPFAM" id="SSF47781">
    <property type="entry name" value="RuvA domain 2-like"/>
    <property type="match status" value="1"/>
</dbReference>
<dbReference type="InterPro" id="IPR003583">
    <property type="entry name" value="Hlx-hairpin-Hlx_DNA-bd_motif"/>
</dbReference>
<name>A0A923EBK8_CLOTT</name>
<comment type="caution">
    <text evidence="3">The sequence shown here is derived from an EMBL/GenBank/DDBJ whole genome shotgun (WGS) entry which is preliminary data.</text>
</comment>
<dbReference type="InterPro" id="IPR004509">
    <property type="entry name" value="Competence_ComEA_HhH"/>
</dbReference>
<evidence type="ECO:0000256" key="1">
    <source>
        <dbReference type="SAM" id="Phobius"/>
    </source>
</evidence>
<organism evidence="3 4">
    <name type="scientific">Clostridium tetanomorphum</name>
    <dbReference type="NCBI Taxonomy" id="1553"/>
    <lineage>
        <taxon>Bacteria</taxon>
        <taxon>Bacillati</taxon>
        <taxon>Bacillota</taxon>
        <taxon>Clostridia</taxon>
        <taxon>Eubacteriales</taxon>
        <taxon>Clostridiaceae</taxon>
        <taxon>Clostridium</taxon>
    </lineage>
</organism>
<dbReference type="Gene3D" id="1.10.150.310">
    <property type="entry name" value="Tex RuvX-like domain-like"/>
    <property type="match status" value="1"/>
</dbReference>
<dbReference type="Gene3D" id="3.10.560.10">
    <property type="entry name" value="Outer membrane lipoprotein wza domain like"/>
    <property type="match status" value="1"/>
</dbReference>
<dbReference type="EMBL" id="JAAZWO010000005">
    <property type="protein sequence ID" value="MBC2397338.1"/>
    <property type="molecule type" value="Genomic_DNA"/>
</dbReference>
<dbReference type="Pfam" id="PF10531">
    <property type="entry name" value="SLBB"/>
    <property type="match status" value="1"/>
</dbReference>
<accession>A0A923EBK8</accession>
<dbReference type="NCBIfam" id="TIGR00426">
    <property type="entry name" value="competence protein ComEA helix-hairpin-helix repeat region"/>
    <property type="match status" value="1"/>
</dbReference>
<dbReference type="PANTHER" id="PTHR21180">
    <property type="entry name" value="ENDONUCLEASE/EXONUCLEASE/PHOSPHATASE FAMILY DOMAIN-CONTAINING PROTEIN 1"/>
    <property type="match status" value="1"/>
</dbReference>
<dbReference type="SMART" id="SM00278">
    <property type="entry name" value="HhH1"/>
    <property type="match status" value="2"/>
</dbReference>
<gene>
    <name evidence="3" type="ORF">HGG79_06045</name>
</gene>